<gene>
    <name evidence="3" type="ORF">HSCHL_0745</name>
    <name evidence="2" type="ORF">KM312_00145</name>
</gene>
<dbReference type="EMBL" id="PEBV01000006">
    <property type="protein sequence ID" value="PTQ54101.1"/>
    <property type="molecule type" value="Genomic_DNA"/>
</dbReference>
<evidence type="ECO:0000313" key="2">
    <source>
        <dbReference type="EMBL" id="MBT9281080.1"/>
    </source>
</evidence>
<comment type="caution">
    <text evidence="3">The sequence shown here is derived from an EMBL/GenBank/DDBJ whole genome shotgun (WGS) entry which is preliminary data.</text>
</comment>
<feature type="region of interest" description="Disordered" evidence="1">
    <location>
        <begin position="1"/>
        <end position="54"/>
    </location>
</feature>
<reference evidence="2" key="2">
    <citation type="journal article" date="2021" name="Microbiology">
        <title>Metagenomic Analysis of the Microbial Community in the Underground Coal Fire Area (Kemerovo Region, Russia) Revealed Predominance of Thermophilic Members of the Phyla Deinococcus-thermus, Aquificae, and Firmicutes.</title>
        <authorList>
            <person name="Kadnikov V."/>
            <person name="Mardanov A.V."/>
            <person name="Beletsky A.V."/>
            <person name="Karnachuk O.V."/>
            <person name="Ravin N.V."/>
        </authorList>
    </citation>
    <scope>NUCLEOTIDE SEQUENCE</scope>
    <source>
        <strain evidence="2">RBS10-49</strain>
    </source>
</reference>
<evidence type="ECO:0000256" key="1">
    <source>
        <dbReference type="SAM" id="MobiDB-lite"/>
    </source>
</evidence>
<reference evidence="3 4" key="1">
    <citation type="submission" date="2017-08" db="EMBL/GenBank/DDBJ databases">
        <title>Burning lignite coal seam in the remote Altai Mountains harbors a hydrogen-driven thermophilic microbial community.</title>
        <authorList>
            <person name="Kadnikov V.V."/>
            <person name="Mardanov A.V."/>
            <person name="Ivasenko D."/>
            <person name="Beletsky A.V."/>
            <person name="Karnachuk O.V."/>
            <person name="Ravin N.V."/>
        </authorList>
    </citation>
    <scope>NUCLEOTIDE SEQUENCE [LARGE SCALE GENOMIC DNA]</scope>
    <source>
        <strain evidence="3">AL33</strain>
    </source>
</reference>
<feature type="compositionally biased region" description="Basic and acidic residues" evidence="1">
    <location>
        <begin position="1"/>
        <end position="11"/>
    </location>
</feature>
<evidence type="ECO:0000313" key="3">
    <source>
        <dbReference type="EMBL" id="PTQ54101.1"/>
    </source>
</evidence>
<evidence type="ECO:0000313" key="4">
    <source>
        <dbReference type="Proteomes" id="UP000244180"/>
    </source>
</evidence>
<organism evidence="3 4">
    <name type="scientific">Hydrogenibacillus schlegelii</name>
    <name type="common">Bacillus schlegelii</name>
    <dbReference type="NCBI Taxonomy" id="1484"/>
    <lineage>
        <taxon>Bacteria</taxon>
        <taxon>Bacillati</taxon>
        <taxon>Bacillota</taxon>
        <taxon>Bacilli</taxon>
        <taxon>Bacillales</taxon>
        <taxon>Bacillales Family X. Incertae Sedis</taxon>
        <taxon>Hydrogenibacillus</taxon>
    </lineage>
</organism>
<sequence>MDGFKPIESKPIRLTRAMKNKEKGSGRAKITGQYRAGMGAPAVEQGHFGGEGVR</sequence>
<dbReference type="Proteomes" id="UP000244180">
    <property type="component" value="Unassembled WGS sequence"/>
</dbReference>
<accession>A0A2T5GD34</accession>
<proteinExistence type="predicted"/>
<dbReference type="EMBL" id="JAHHQF010000004">
    <property type="protein sequence ID" value="MBT9281080.1"/>
    <property type="molecule type" value="Genomic_DNA"/>
</dbReference>
<protein>
    <submittedName>
        <fullName evidence="3">Uncharacterized protein</fullName>
    </submittedName>
</protein>
<name>A0A2T5GD34_HYDSH</name>
<dbReference type="AlphaFoldDB" id="A0A2T5GD34"/>
<dbReference type="Proteomes" id="UP000748108">
    <property type="component" value="Unassembled WGS sequence"/>
</dbReference>